<organism evidence="4 5">
    <name type="scientific">Tetrahymena thermophila (strain SB210)</name>
    <dbReference type="NCBI Taxonomy" id="312017"/>
    <lineage>
        <taxon>Eukaryota</taxon>
        <taxon>Sar</taxon>
        <taxon>Alveolata</taxon>
        <taxon>Ciliophora</taxon>
        <taxon>Intramacronucleata</taxon>
        <taxon>Oligohymenophorea</taxon>
        <taxon>Hymenostomatida</taxon>
        <taxon>Tetrahymenina</taxon>
        <taxon>Tetrahymenidae</taxon>
        <taxon>Tetrahymena</taxon>
    </lineage>
</organism>
<dbReference type="OrthoDB" id="296953at2759"/>
<evidence type="ECO:0000313" key="5">
    <source>
        <dbReference type="Proteomes" id="UP000009168"/>
    </source>
</evidence>
<keyword evidence="5" id="KW-1185">Reference proteome</keyword>
<dbReference type="InParanoid" id="I7MFU2"/>
<dbReference type="GeneID" id="7825451"/>
<feature type="region of interest" description="Disordered" evidence="3">
    <location>
        <begin position="668"/>
        <end position="735"/>
    </location>
</feature>
<dbReference type="PANTHER" id="PTHR32083:SF0">
    <property type="entry name" value="CILIA AND FLAGELLA-ASSOCIATED PROTEIN 58"/>
    <property type="match status" value="1"/>
</dbReference>
<dbReference type="EMBL" id="GG662612">
    <property type="protein sequence ID" value="EAS00599.2"/>
    <property type="molecule type" value="Genomic_DNA"/>
</dbReference>
<keyword evidence="1 2" id="KW-0175">Coiled coil</keyword>
<sequence length="735" mass="87582">MSITSENRPFSAYNIKSLALNKTQSQYNMNRPFSALDQDTSSQKLEQSVSQRLLMNWQQVKTAKDKEGLFEEQVHLMNDLNKLKEDNFRMKERQKQIEDESQKLVDYILKIEQFVIKKKGPKIYEQQSMLIVNLKKLLEDMREEIDQKEIQVERNKKDPKFLKRREFQNTMEIYEHYLEIIKQQQLRLNIETKRNEENQNNLHFEAEDEIPQEQFEQLSPRSMRKNLINLKTNLTILQDTNDKLSVQVDQLNKQGKIKRYRLEELEEIEEEEMDEMFRLSQQIEDYRQFELEQKKAKEEFEKMQKAQPQEKNTKSYLEQIKDFHNNERNQILLNHQKEQIELQGKQIKELQEILQTLKKNDVLEKERLKNEKENLTKQLQILQKKYQKSQATLEALDNQIQQFDIKNYPQSLGQIVSISNNILQKHDTVKIVKVPKIESEQVLRIAKEINFRLRLKRIPLENAVQRLITQQIKRVGFTSLEYLTKKLRGDPFNVPDKKDALLISRFLIEDNQDNMVEVNLGAKCHYKVARSVFKFIIGNVKIYESDEDEKIVWEKCVEEISKNSAALKQYAEIYFSKRNQETNYQVSWEQIKDTFNYASNDFDNKIIDYVLIRLFEETNNITKLNFMRIFEIFSPQNWNNMDERSKNSLIFKPGILSYNLDFQHYSSDSDEGDDTSQISNTQTLTNQKNKTINTIKNTNQNQSNNNSLYSKTQEDQNTQRSKAISNITPFSTSRK</sequence>
<dbReference type="RefSeq" id="XP_001020844.2">
    <property type="nucleotide sequence ID" value="XM_001020844.2"/>
</dbReference>
<evidence type="ECO:0000313" key="4">
    <source>
        <dbReference type="EMBL" id="EAS00599.2"/>
    </source>
</evidence>
<evidence type="ECO:0000256" key="1">
    <source>
        <dbReference type="ARBA" id="ARBA00023054"/>
    </source>
</evidence>
<feature type="coiled-coil region" evidence="2">
    <location>
        <begin position="234"/>
        <end position="306"/>
    </location>
</feature>
<dbReference type="PANTHER" id="PTHR32083">
    <property type="entry name" value="CILIA AND FLAGELLA-ASSOCIATED PROTEIN 58-RELATED"/>
    <property type="match status" value="1"/>
</dbReference>
<proteinExistence type="predicted"/>
<gene>
    <name evidence="4" type="ORF">TTHERM_00411500</name>
</gene>
<dbReference type="GO" id="GO:0005856">
    <property type="term" value="C:cytoskeleton"/>
    <property type="evidence" value="ECO:0007669"/>
    <property type="project" value="TreeGrafter"/>
</dbReference>
<evidence type="ECO:0000256" key="2">
    <source>
        <dbReference type="SAM" id="Coils"/>
    </source>
</evidence>
<name>I7MFU2_TETTS</name>
<accession>I7MFU2</accession>
<feature type="coiled-coil region" evidence="2">
    <location>
        <begin position="333"/>
        <end position="406"/>
    </location>
</feature>
<dbReference type="KEGG" id="tet:TTHERM_00411500"/>
<reference evidence="5" key="1">
    <citation type="journal article" date="2006" name="PLoS Biol.">
        <title>Macronuclear genome sequence of the ciliate Tetrahymena thermophila, a model eukaryote.</title>
        <authorList>
            <person name="Eisen J.A."/>
            <person name="Coyne R.S."/>
            <person name="Wu M."/>
            <person name="Wu D."/>
            <person name="Thiagarajan M."/>
            <person name="Wortman J.R."/>
            <person name="Badger J.H."/>
            <person name="Ren Q."/>
            <person name="Amedeo P."/>
            <person name="Jones K.M."/>
            <person name="Tallon L.J."/>
            <person name="Delcher A.L."/>
            <person name="Salzberg S.L."/>
            <person name="Silva J.C."/>
            <person name="Haas B.J."/>
            <person name="Majoros W.H."/>
            <person name="Farzad M."/>
            <person name="Carlton J.M."/>
            <person name="Smith R.K. Jr."/>
            <person name="Garg J."/>
            <person name="Pearlman R.E."/>
            <person name="Karrer K.M."/>
            <person name="Sun L."/>
            <person name="Manning G."/>
            <person name="Elde N.C."/>
            <person name="Turkewitz A.P."/>
            <person name="Asai D.J."/>
            <person name="Wilkes D.E."/>
            <person name="Wang Y."/>
            <person name="Cai H."/>
            <person name="Collins K."/>
            <person name="Stewart B.A."/>
            <person name="Lee S.R."/>
            <person name="Wilamowska K."/>
            <person name="Weinberg Z."/>
            <person name="Ruzzo W.L."/>
            <person name="Wloga D."/>
            <person name="Gaertig J."/>
            <person name="Frankel J."/>
            <person name="Tsao C.-C."/>
            <person name="Gorovsky M.A."/>
            <person name="Keeling P.J."/>
            <person name="Waller R.F."/>
            <person name="Patron N.J."/>
            <person name="Cherry J.M."/>
            <person name="Stover N.A."/>
            <person name="Krieger C.J."/>
            <person name="del Toro C."/>
            <person name="Ryder H.F."/>
            <person name="Williamson S.C."/>
            <person name="Barbeau R.A."/>
            <person name="Hamilton E.P."/>
            <person name="Orias E."/>
        </authorList>
    </citation>
    <scope>NUCLEOTIDE SEQUENCE [LARGE SCALE GENOMIC DNA]</scope>
    <source>
        <strain evidence="5">SB210</strain>
    </source>
</reference>
<evidence type="ECO:0000256" key="3">
    <source>
        <dbReference type="SAM" id="MobiDB-lite"/>
    </source>
</evidence>
<feature type="compositionally biased region" description="Low complexity" evidence="3">
    <location>
        <begin position="679"/>
        <end position="708"/>
    </location>
</feature>
<dbReference type="AlphaFoldDB" id="I7MFU2"/>
<protein>
    <submittedName>
        <fullName evidence="4">Uncharacterized protein</fullName>
    </submittedName>
</protein>
<feature type="coiled-coil region" evidence="2">
    <location>
        <begin position="124"/>
        <end position="201"/>
    </location>
</feature>
<feature type="compositionally biased region" description="Polar residues" evidence="3">
    <location>
        <begin position="709"/>
        <end position="735"/>
    </location>
</feature>
<dbReference type="Proteomes" id="UP000009168">
    <property type="component" value="Unassembled WGS sequence"/>
</dbReference>